<sequence>MLNYAFLAISDSEVNIRLRGCVNIVFCILYTAKMDGKIYFSINRDGLTSVLLIDQKFTVFQYLQYLAQNANKPFKKILWITVTLI</sequence>
<name>A0A0E9Q6B1_ANGAN</name>
<protein>
    <submittedName>
        <fullName evidence="1">Uncharacterized protein</fullName>
    </submittedName>
</protein>
<proteinExistence type="predicted"/>
<reference evidence="1" key="1">
    <citation type="submission" date="2014-11" db="EMBL/GenBank/DDBJ databases">
        <authorList>
            <person name="Amaro Gonzalez C."/>
        </authorList>
    </citation>
    <scope>NUCLEOTIDE SEQUENCE</scope>
</reference>
<reference evidence="1" key="2">
    <citation type="journal article" date="2015" name="Fish Shellfish Immunol.">
        <title>Early steps in the European eel (Anguilla anguilla)-Vibrio vulnificus interaction in the gills: Role of the RtxA13 toxin.</title>
        <authorList>
            <person name="Callol A."/>
            <person name="Pajuelo D."/>
            <person name="Ebbesson L."/>
            <person name="Teles M."/>
            <person name="MacKenzie S."/>
            <person name="Amaro C."/>
        </authorList>
    </citation>
    <scope>NUCLEOTIDE SEQUENCE</scope>
</reference>
<evidence type="ECO:0000313" key="1">
    <source>
        <dbReference type="EMBL" id="JAH11860.1"/>
    </source>
</evidence>
<organism evidence="1">
    <name type="scientific">Anguilla anguilla</name>
    <name type="common">European freshwater eel</name>
    <name type="synonym">Muraena anguilla</name>
    <dbReference type="NCBI Taxonomy" id="7936"/>
    <lineage>
        <taxon>Eukaryota</taxon>
        <taxon>Metazoa</taxon>
        <taxon>Chordata</taxon>
        <taxon>Craniata</taxon>
        <taxon>Vertebrata</taxon>
        <taxon>Euteleostomi</taxon>
        <taxon>Actinopterygii</taxon>
        <taxon>Neopterygii</taxon>
        <taxon>Teleostei</taxon>
        <taxon>Anguilliformes</taxon>
        <taxon>Anguillidae</taxon>
        <taxon>Anguilla</taxon>
    </lineage>
</organism>
<dbReference type="AlphaFoldDB" id="A0A0E9Q6B1"/>
<accession>A0A0E9Q6B1</accession>
<dbReference type="EMBL" id="GBXM01096717">
    <property type="protein sequence ID" value="JAH11860.1"/>
    <property type="molecule type" value="Transcribed_RNA"/>
</dbReference>